<proteinExistence type="predicted"/>
<accession>A0A1C7I7J9</accession>
<evidence type="ECO:0000313" key="2">
    <source>
        <dbReference type="Proteomes" id="UP000092574"/>
    </source>
</evidence>
<evidence type="ECO:0000313" key="1">
    <source>
        <dbReference type="EMBL" id="ANU74904.1"/>
    </source>
</evidence>
<gene>
    <name evidence="1" type="ORF">A4V09_03495</name>
</gene>
<dbReference type="Proteomes" id="UP000092574">
    <property type="component" value="Chromosome"/>
</dbReference>
<sequence length="174" mass="20307">MTPDELYTQAKESSVLSQEVTDTLLESLEYSSISFLNQAVEILSVFRARLERGDRITVEDSGDVLNLKIFRKYVENTFSDYIYDHVFAEEREQKRSYFHLDACEGGYSLVLAEDGKQNLFEWISSPNERFSFVYMKATNIVYIKNIRTGDYFPFISENGKYCRYDKVQGMLVEV</sequence>
<dbReference type="KEGG" id="byl:A4V09_03495"/>
<organism evidence="1 2">
    <name type="scientific">Blautia pseudococcoides</name>
    <dbReference type="NCBI Taxonomy" id="1796616"/>
    <lineage>
        <taxon>Bacteria</taxon>
        <taxon>Bacillati</taxon>
        <taxon>Bacillota</taxon>
        <taxon>Clostridia</taxon>
        <taxon>Lachnospirales</taxon>
        <taxon>Lachnospiraceae</taxon>
        <taxon>Blautia</taxon>
    </lineage>
</organism>
<reference evidence="1" key="1">
    <citation type="submission" date="2017-04" db="EMBL/GenBank/DDBJ databases">
        <title>Complete Genome Sequences of Twelve Strains of a Stable Defined Moderately Diverse Mouse Microbiota 2 (sDMDMm2).</title>
        <authorList>
            <person name="Uchimura Y."/>
            <person name="Wyss M."/>
            <person name="Brugiroux S."/>
            <person name="Limenitakis J.P."/>
            <person name="Stecher B."/>
            <person name="McCoy K.D."/>
            <person name="Macpherson A.J."/>
        </authorList>
    </citation>
    <scope>NUCLEOTIDE SEQUENCE</scope>
    <source>
        <strain evidence="1">YL58</strain>
    </source>
</reference>
<name>A0A1C7I7J9_9FIRM</name>
<protein>
    <submittedName>
        <fullName evidence="1">Uncharacterized protein</fullName>
    </submittedName>
</protein>
<dbReference type="AlphaFoldDB" id="A0A1C7I7J9"/>
<dbReference type="EMBL" id="CP015405">
    <property type="protein sequence ID" value="ANU74904.1"/>
    <property type="molecule type" value="Genomic_DNA"/>
</dbReference>
<dbReference type="RefSeq" id="WP_065541128.1">
    <property type="nucleotide sequence ID" value="NZ_CP015405.2"/>
</dbReference>
<keyword evidence="2" id="KW-1185">Reference proteome</keyword>
<dbReference type="OrthoDB" id="1970132at2"/>